<protein>
    <recommendedName>
        <fullName evidence="3">TolC family protein</fullName>
    </recommendedName>
</protein>
<evidence type="ECO:0000313" key="1">
    <source>
        <dbReference type="EMBL" id="OZT75640.1"/>
    </source>
</evidence>
<dbReference type="EMBL" id="NPEY01000002">
    <property type="protein sequence ID" value="OZT75640.1"/>
    <property type="molecule type" value="Genomic_DNA"/>
</dbReference>
<evidence type="ECO:0000313" key="2">
    <source>
        <dbReference type="Proteomes" id="UP000216538"/>
    </source>
</evidence>
<proteinExistence type="predicted"/>
<accession>A0ABX4GD03</accession>
<dbReference type="Proteomes" id="UP000216538">
    <property type="component" value="Unassembled WGS sequence"/>
</dbReference>
<name>A0ABX4GD03_9GAMM</name>
<evidence type="ECO:0008006" key="3">
    <source>
        <dbReference type="Google" id="ProtNLM"/>
    </source>
</evidence>
<reference evidence="1 2" key="1">
    <citation type="submission" date="2017-07" db="EMBL/GenBank/DDBJ databases">
        <title>Shotgun whole genome sequences of three halophilic bacterial isolates.</title>
        <authorList>
            <person name="Pozzo T."/>
            <person name="Higdon S.M."/>
            <person name="Quillaguaman J."/>
        </authorList>
    </citation>
    <scope>NUCLEOTIDE SEQUENCE [LARGE SCALE GENOMIC DNA]</scope>
    <source>
        <strain evidence="1 2">LC1</strain>
    </source>
</reference>
<gene>
    <name evidence="1" type="ORF">CE457_04425</name>
</gene>
<comment type="caution">
    <text evidence="1">The sequence shown here is derived from an EMBL/GenBank/DDBJ whole genome shotgun (WGS) entry which is preliminary data.</text>
</comment>
<keyword evidence="2" id="KW-1185">Reference proteome</keyword>
<sequence>MREETERAAVELRAKGSQLACEKLQASVTLAAEINFSADRGYLNAIRLSDIPVGNTSLGGLAVPTAQINAEQLEFERRASELIPFLAESEAEILNRTTLHHYVVTSLRTSEVPLDQRVPPREGGFDANTELIGIRDGAARLADAYRIACTEQL</sequence>
<organism evidence="1 2">
    <name type="scientific">Vreelandella boliviensis LC1</name>
    <dbReference type="NCBI Taxonomy" id="1072583"/>
    <lineage>
        <taxon>Bacteria</taxon>
        <taxon>Pseudomonadati</taxon>
        <taxon>Pseudomonadota</taxon>
        <taxon>Gammaproteobacteria</taxon>
        <taxon>Oceanospirillales</taxon>
        <taxon>Halomonadaceae</taxon>
        <taxon>Vreelandella</taxon>
    </lineage>
</organism>